<comment type="caution">
    <text evidence="3">The sequence shown here is derived from an EMBL/GenBank/DDBJ whole genome shotgun (WGS) entry which is preliminary data.</text>
</comment>
<reference evidence="3 4" key="1">
    <citation type="submission" date="2013-10" db="EMBL/GenBank/DDBJ databases">
        <title>Salinisphaera halophila YIM 95161 Genome Sequencing.</title>
        <authorList>
            <person name="Lai Q."/>
            <person name="Li C."/>
            <person name="Shao Z."/>
        </authorList>
    </citation>
    <scope>NUCLEOTIDE SEQUENCE [LARGE SCALE GENOMIC DNA]</scope>
    <source>
        <strain evidence="3 4">YIM 95161</strain>
    </source>
</reference>
<dbReference type="EMBL" id="AYKF01000001">
    <property type="protein sequence ID" value="ROO37627.1"/>
    <property type="molecule type" value="Genomic_DNA"/>
</dbReference>
<dbReference type="PANTHER" id="PTHR46268">
    <property type="entry name" value="STRESS RESPONSE PROTEIN NHAX"/>
    <property type="match status" value="1"/>
</dbReference>
<evidence type="ECO:0000256" key="1">
    <source>
        <dbReference type="ARBA" id="ARBA00008791"/>
    </source>
</evidence>
<dbReference type="RefSeq" id="WP_123589409.1">
    <property type="nucleotide sequence ID" value="NZ_AYKF01000001.1"/>
</dbReference>
<comment type="similarity">
    <text evidence="1">Belongs to the universal stress protein A family.</text>
</comment>
<evidence type="ECO:0000313" key="3">
    <source>
        <dbReference type="EMBL" id="ROO37627.1"/>
    </source>
</evidence>
<evidence type="ECO:0000259" key="2">
    <source>
        <dbReference type="Pfam" id="PF00582"/>
    </source>
</evidence>
<feature type="domain" description="UspA" evidence="2">
    <location>
        <begin position="1"/>
        <end position="140"/>
    </location>
</feature>
<name>A0A423QB29_9GAMM</name>
<dbReference type="Pfam" id="PF00582">
    <property type="entry name" value="Usp"/>
    <property type="match status" value="1"/>
</dbReference>
<dbReference type="InterPro" id="IPR006016">
    <property type="entry name" value="UspA"/>
</dbReference>
<dbReference type="SUPFAM" id="SSF52402">
    <property type="entry name" value="Adenine nucleotide alpha hydrolases-like"/>
    <property type="match status" value="1"/>
</dbReference>
<dbReference type="Proteomes" id="UP000285123">
    <property type="component" value="Unassembled WGS sequence"/>
</dbReference>
<dbReference type="CDD" id="cd00293">
    <property type="entry name" value="USP-like"/>
    <property type="match status" value="1"/>
</dbReference>
<dbReference type="InterPro" id="IPR014729">
    <property type="entry name" value="Rossmann-like_a/b/a_fold"/>
</dbReference>
<dbReference type="InterPro" id="IPR006015">
    <property type="entry name" value="Universal_stress_UspA"/>
</dbReference>
<accession>A0A423QB29</accession>
<dbReference type="AlphaFoldDB" id="A0A423QB29"/>
<evidence type="ECO:0000313" key="4">
    <source>
        <dbReference type="Proteomes" id="UP000285123"/>
    </source>
</evidence>
<dbReference type="OrthoDB" id="9792500at2"/>
<dbReference type="PANTHER" id="PTHR46268:SF6">
    <property type="entry name" value="UNIVERSAL STRESS PROTEIN UP12"/>
    <property type="match status" value="1"/>
</dbReference>
<organism evidence="3 4">
    <name type="scientific">Salinisphaera orenii YIM 95161</name>
    <dbReference type="NCBI Taxonomy" id="1051139"/>
    <lineage>
        <taxon>Bacteria</taxon>
        <taxon>Pseudomonadati</taxon>
        <taxon>Pseudomonadota</taxon>
        <taxon>Gammaproteobacteria</taxon>
        <taxon>Salinisphaerales</taxon>
        <taxon>Salinisphaeraceae</taxon>
        <taxon>Salinisphaera</taxon>
    </lineage>
</organism>
<dbReference type="Gene3D" id="3.40.50.620">
    <property type="entry name" value="HUPs"/>
    <property type="match status" value="1"/>
</dbReference>
<gene>
    <name evidence="3" type="ORF">SAHL_00270</name>
</gene>
<dbReference type="PRINTS" id="PR01438">
    <property type="entry name" value="UNVRSLSTRESS"/>
</dbReference>
<proteinExistence type="inferred from homology"/>
<sequence length="160" mass="17661">MPRTILIPLDLNQDAAFDSVFAAAKNVAGDEFPNLILLTVIPEIDVGDFPYVDKEYVRDLGESARSQLERIGRERLGDSADWQIDIRVGPIARTIVLRADHFDADLIVMASHNPVFWDVLLGSTASQVVKHARHSVLIVRQTQSAKTPNTEDTSRDALAG</sequence>
<protein>
    <submittedName>
        <fullName evidence="3">Universal stress protein F</fullName>
    </submittedName>
</protein>